<dbReference type="Pfam" id="PF03730">
    <property type="entry name" value="Ku_C"/>
    <property type="match status" value="1"/>
</dbReference>
<dbReference type="InterPro" id="IPR006164">
    <property type="entry name" value="DNA_bd_Ku70/Ku80"/>
</dbReference>
<evidence type="ECO:0000256" key="4">
    <source>
        <dbReference type="ARBA" id="ARBA00022763"/>
    </source>
</evidence>
<evidence type="ECO:0000256" key="5">
    <source>
        <dbReference type="ARBA" id="ARBA00022801"/>
    </source>
</evidence>
<protein>
    <submittedName>
        <fullName evidence="13">Putative dna-binding subunit of a dna-dependent protein kinase ku70 autoantigen</fullName>
    </submittedName>
</protein>
<dbReference type="Pfam" id="PF03731">
    <property type="entry name" value="Ku_N"/>
    <property type="match status" value="1"/>
</dbReference>
<evidence type="ECO:0000259" key="12">
    <source>
        <dbReference type="SMART" id="SM00559"/>
    </source>
</evidence>
<evidence type="ECO:0000256" key="8">
    <source>
        <dbReference type="ARBA" id="ARBA00023125"/>
    </source>
</evidence>
<evidence type="ECO:0000313" key="13">
    <source>
        <dbReference type="EMBL" id="JAI14721.1"/>
    </source>
</evidence>
<comment type="subcellular location">
    <subcellularLocation>
        <location evidence="1">Nucleus</location>
    </subcellularLocation>
</comment>
<dbReference type="Gene3D" id="2.40.290.10">
    <property type="match status" value="1"/>
</dbReference>
<evidence type="ECO:0000256" key="6">
    <source>
        <dbReference type="ARBA" id="ARBA00022806"/>
    </source>
</evidence>
<dbReference type="InterPro" id="IPR006165">
    <property type="entry name" value="Ku70"/>
</dbReference>
<comment type="similarity">
    <text evidence="2">Belongs to the ku70 family.</text>
</comment>
<feature type="non-terminal residue" evidence="13">
    <location>
        <position position="572"/>
    </location>
</feature>
<dbReference type="SUPFAM" id="SSF100939">
    <property type="entry name" value="SPOC domain-like"/>
    <property type="match status" value="1"/>
</dbReference>
<keyword evidence="11" id="KW-0539">Nucleus</keyword>
<dbReference type="GO" id="GO:0043564">
    <property type="term" value="C:Ku70:Ku80 complex"/>
    <property type="evidence" value="ECO:0007669"/>
    <property type="project" value="InterPro"/>
</dbReference>
<keyword evidence="13" id="KW-0418">Kinase</keyword>
<dbReference type="InterPro" id="IPR005160">
    <property type="entry name" value="Ku_C"/>
</dbReference>
<proteinExistence type="evidence at transcript level"/>
<dbReference type="GO" id="GO:0042162">
    <property type="term" value="F:telomeric DNA binding"/>
    <property type="evidence" value="ECO:0007669"/>
    <property type="project" value="InterPro"/>
</dbReference>
<dbReference type="GO" id="GO:0006303">
    <property type="term" value="P:double-strand break repair via nonhomologous end joining"/>
    <property type="evidence" value="ECO:0007669"/>
    <property type="project" value="InterPro"/>
</dbReference>
<evidence type="ECO:0000256" key="10">
    <source>
        <dbReference type="ARBA" id="ARBA00023204"/>
    </source>
</evidence>
<dbReference type="InterPro" id="IPR027388">
    <property type="entry name" value="Ku70_bridge/pillars_dom_sf"/>
</dbReference>
<dbReference type="InterPro" id="IPR016194">
    <property type="entry name" value="SPOC-like_C_dom_sf"/>
</dbReference>
<dbReference type="GO" id="GO:0016301">
    <property type="term" value="F:kinase activity"/>
    <property type="evidence" value="ECO:0007669"/>
    <property type="project" value="UniProtKB-KW"/>
</dbReference>
<dbReference type="SUPFAM" id="SSF53300">
    <property type="entry name" value="vWA-like"/>
    <property type="match status" value="1"/>
</dbReference>
<dbReference type="Gene3D" id="1.10.1600.10">
    <property type="match status" value="1"/>
</dbReference>
<organism evidence="13">
    <name type="scientific">Tabanus bromius</name>
    <name type="common">Band-eyed brown horse fly</name>
    <dbReference type="NCBI Taxonomy" id="304241"/>
    <lineage>
        <taxon>Eukaryota</taxon>
        <taxon>Metazoa</taxon>
        <taxon>Ecdysozoa</taxon>
        <taxon>Arthropoda</taxon>
        <taxon>Hexapoda</taxon>
        <taxon>Insecta</taxon>
        <taxon>Pterygota</taxon>
        <taxon>Neoptera</taxon>
        <taxon>Endopterygota</taxon>
        <taxon>Diptera</taxon>
        <taxon>Brachycera</taxon>
        <taxon>Tabanomorpha</taxon>
        <taxon>Tabanoidea</taxon>
        <taxon>Tabanidae</taxon>
        <taxon>Tabanus</taxon>
    </lineage>
</organism>
<dbReference type="InterPro" id="IPR047087">
    <property type="entry name" value="KU70_core_dom"/>
</dbReference>
<dbReference type="PANTHER" id="PTHR12604:SF2">
    <property type="entry name" value="X-RAY REPAIR CROSS-COMPLEMENTING PROTEIN 6"/>
    <property type="match status" value="1"/>
</dbReference>
<evidence type="ECO:0000256" key="11">
    <source>
        <dbReference type="ARBA" id="ARBA00023242"/>
    </source>
</evidence>
<dbReference type="GO" id="GO:0006310">
    <property type="term" value="P:DNA recombination"/>
    <property type="evidence" value="ECO:0007669"/>
    <property type="project" value="UniProtKB-KW"/>
</dbReference>
<evidence type="ECO:0000256" key="1">
    <source>
        <dbReference type="ARBA" id="ARBA00004123"/>
    </source>
</evidence>
<dbReference type="SMART" id="SM00559">
    <property type="entry name" value="Ku78"/>
    <property type="match status" value="1"/>
</dbReference>
<evidence type="ECO:0000256" key="9">
    <source>
        <dbReference type="ARBA" id="ARBA00023172"/>
    </source>
</evidence>
<dbReference type="GO" id="GO:0000723">
    <property type="term" value="P:telomere maintenance"/>
    <property type="evidence" value="ECO:0007669"/>
    <property type="project" value="InterPro"/>
</dbReference>
<keyword evidence="4" id="KW-0227">DNA damage</keyword>
<keyword evidence="7" id="KW-0067">ATP-binding</keyword>
<dbReference type="GO" id="GO:0003684">
    <property type="term" value="F:damaged DNA binding"/>
    <property type="evidence" value="ECO:0007669"/>
    <property type="project" value="InterPro"/>
</dbReference>
<evidence type="ECO:0000256" key="7">
    <source>
        <dbReference type="ARBA" id="ARBA00022840"/>
    </source>
</evidence>
<dbReference type="PANTHER" id="PTHR12604">
    <property type="entry name" value="KU AUTOANTIGEN DNA HELICASE"/>
    <property type="match status" value="1"/>
</dbReference>
<keyword evidence="3" id="KW-0547">Nucleotide-binding</keyword>
<dbReference type="EMBL" id="GDAI01002882">
    <property type="protein sequence ID" value="JAI14721.1"/>
    <property type="molecule type" value="mRNA"/>
</dbReference>
<name>A0A0K8TKR4_TABBR</name>
<feature type="domain" description="Ku" evidence="12">
    <location>
        <begin position="282"/>
        <end position="429"/>
    </location>
</feature>
<dbReference type="AlphaFoldDB" id="A0A0K8TKR4"/>
<keyword evidence="9" id="KW-0233">DNA recombination</keyword>
<dbReference type="Pfam" id="PF02735">
    <property type="entry name" value="Ku"/>
    <property type="match status" value="1"/>
</dbReference>
<reference evidence="13" key="1">
    <citation type="journal article" date="2015" name="Insect Biochem. Mol. Biol.">
        <title>An insight into the sialome of the horse fly, Tabanus bromius.</title>
        <authorList>
            <person name="Ribeiro J.M."/>
            <person name="Kazimirova M."/>
            <person name="Takac P."/>
            <person name="Andersen J.F."/>
            <person name="Francischetti I.M."/>
        </authorList>
    </citation>
    <scope>NUCLEOTIDE SEQUENCE</scope>
</reference>
<dbReference type="Gene3D" id="3.40.50.410">
    <property type="entry name" value="von Willebrand factor, type A domain"/>
    <property type="match status" value="1"/>
</dbReference>
<dbReference type="CDD" id="cd00788">
    <property type="entry name" value="KU70"/>
    <property type="match status" value="1"/>
</dbReference>
<dbReference type="NCBIfam" id="TIGR00578">
    <property type="entry name" value="ku70"/>
    <property type="match status" value="1"/>
</dbReference>
<evidence type="ECO:0000256" key="3">
    <source>
        <dbReference type="ARBA" id="ARBA00022741"/>
    </source>
</evidence>
<dbReference type="InterPro" id="IPR036465">
    <property type="entry name" value="vWFA_dom_sf"/>
</dbReference>
<dbReference type="PIRSF" id="PIRSF003033">
    <property type="entry name" value="Ku70"/>
    <property type="match status" value="1"/>
</dbReference>
<dbReference type="GO" id="GO:0005524">
    <property type="term" value="F:ATP binding"/>
    <property type="evidence" value="ECO:0007669"/>
    <property type="project" value="UniProtKB-KW"/>
</dbReference>
<feature type="non-terminal residue" evidence="13">
    <location>
        <position position="1"/>
    </location>
</feature>
<dbReference type="Gene3D" id="4.10.970.10">
    <property type="entry name" value="Ku70, bridge and pillars"/>
    <property type="match status" value="1"/>
</dbReference>
<dbReference type="InterPro" id="IPR005161">
    <property type="entry name" value="Ku_N"/>
</dbReference>
<keyword evidence="6" id="KW-0347">Helicase</keyword>
<sequence>RSSFIFLIDAFLYKNRERFEKTFEIINAAMISKILTHGKDLVGMVFYNTEHSPEPKDVEGISDILVKKNTAVFLPLKELSKEVVDYFLNFNGGDYFNFETRYGCEQGNFANALWLCTTMFKRSGYKLQQNSIVLFTDNDKPYDSSQEFQIYMQKAKDLLELSIDVNVIPMADEFDYEPFYKEFICTVQDNPLDAFDTPDPQEERELASDRLYRLNYRKRCNFNLTWSLGPDVELSVRVYNMHKSLYYPKSIKLFREDNKIVTAKHSYQIGALDEETHEIKEPKYCSAGDKAKVITVGGEKIKFSEEELAKMRGPLPPELKLLGFKPISAFNPNNFIKTPSFVYPTDDVIDGSVKLFRTLWEQCLAKQKAALCVMIPKRRANPCYVALIPTKKSEDEREEVPTNDGFLVVYLPFEVDFRNFDLEDKAVPELAPENIELFKKLTKKLRRKYKPSLFKDPSLKALHDNIIRLAFDFDLNDDDNVMPDVKLQDERIQQYVDIITQKFGEDLVVTKRRRGEGDDGSPQPKAAKITDDQITREKIQELIDSNSLERLTIKQLKAYLQQNDVSGISSAT</sequence>
<accession>A0A0K8TKR4</accession>
<keyword evidence="13" id="KW-0808">Transferase</keyword>
<dbReference type="GO" id="GO:0003690">
    <property type="term" value="F:double-stranded DNA binding"/>
    <property type="evidence" value="ECO:0007669"/>
    <property type="project" value="TreeGrafter"/>
</dbReference>
<keyword evidence="8 13" id="KW-0238">DNA-binding</keyword>
<keyword evidence="10" id="KW-0234">DNA repair</keyword>
<dbReference type="GO" id="GO:0016787">
    <property type="term" value="F:hydrolase activity"/>
    <property type="evidence" value="ECO:0007669"/>
    <property type="project" value="UniProtKB-KW"/>
</dbReference>
<keyword evidence="5" id="KW-0378">Hydrolase</keyword>
<dbReference type="GO" id="GO:0003678">
    <property type="term" value="F:DNA helicase activity"/>
    <property type="evidence" value="ECO:0007669"/>
    <property type="project" value="InterPro"/>
</dbReference>
<evidence type="ECO:0000256" key="2">
    <source>
        <dbReference type="ARBA" id="ARBA00005240"/>
    </source>
</evidence>